<name>A0AA91PWU1_CLALS</name>
<comment type="caution">
    <text evidence="2">The sequence shown here is derived from an EMBL/GenBank/DDBJ whole genome shotgun (WGS) entry which is preliminary data.</text>
</comment>
<feature type="compositionally biased region" description="Polar residues" evidence="1">
    <location>
        <begin position="83"/>
        <end position="99"/>
    </location>
</feature>
<feature type="compositionally biased region" description="Polar residues" evidence="1">
    <location>
        <begin position="146"/>
        <end position="157"/>
    </location>
</feature>
<dbReference type="EMBL" id="LYUB02000015">
    <property type="protein sequence ID" value="OVF07058.1"/>
    <property type="molecule type" value="Genomic_DNA"/>
</dbReference>
<dbReference type="KEGG" id="clus:A9F13_15g00286"/>
<organism evidence="2 3">
    <name type="scientific">Clavispora lusitaniae</name>
    <name type="common">Candida lusitaniae</name>
    <dbReference type="NCBI Taxonomy" id="36911"/>
    <lineage>
        <taxon>Eukaryota</taxon>
        <taxon>Fungi</taxon>
        <taxon>Dikarya</taxon>
        <taxon>Ascomycota</taxon>
        <taxon>Saccharomycotina</taxon>
        <taxon>Pichiomycetes</taxon>
        <taxon>Metschnikowiaceae</taxon>
        <taxon>Clavispora</taxon>
    </lineage>
</organism>
<reference evidence="2 3" key="1">
    <citation type="submission" date="2017-04" db="EMBL/GenBank/DDBJ databases">
        <title>Draft genome of the yeast Clavispora lusitaniae type strain CBS 6936.</title>
        <authorList>
            <person name="Durrens P."/>
            <person name="Klopp C."/>
            <person name="Biteau N."/>
            <person name="Fitton-Ouhabi V."/>
            <person name="Dementhon K."/>
            <person name="Accoceberry I."/>
            <person name="Sherman D.J."/>
            <person name="Noel T."/>
        </authorList>
    </citation>
    <scope>NUCLEOTIDE SEQUENCE [LARGE SCALE GENOMIC DNA]</scope>
    <source>
        <strain evidence="2 3">CBS 6936</strain>
    </source>
</reference>
<feature type="compositionally biased region" description="Polar residues" evidence="1">
    <location>
        <begin position="128"/>
        <end position="139"/>
    </location>
</feature>
<feature type="compositionally biased region" description="Basic residues" evidence="1">
    <location>
        <begin position="1"/>
        <end position="10"/>
    </location>
</feature>
<feature type="region of interest" description="Disordered" evidence="1">
    <location>
        <begin position="259"/>
        <end position="362"/>
    </location>
</feature>
<protein>
    <submittedName>
        <fullName evidence="2">Uncharacterized protein</fullName>
    </submittedName>
</protein>
<dbReference type="AlphaFoldDB" id="A0AA91PWU1"/>
<evidence type="ECO:0000313" key="2">
    <source>
        <dbReference type="EMBL" id="OVF07058.1"/>
    </source>
</evidence>
<feature type="compositionally biased region" description="Polar residues" evidence="1">
    <location>
        <begin position="339"/>
        <end position="356"/>
    </location>
</feature>
<feature type="compositionally biased region" description="Polar residues" evidence="1">
    <location>
        <begin position="287"/>
        <end position="310"/>
    </location>
</feature>
<sequence length="629" mass="70812">MGLFHRRKKQDKTAAAPEPKRLLQKARRSARITQSPNAENASPHELSVEESQASEDGQGPERPGNGQDENVRSQPLEERGRIESSSYRDSPLNYHQSNDYTHDCNRPNDNNVHSRLYNTEYPREHNHSYTANVNSSSIDTNDDSYDSTPGLSRSVSPALSDTETLAYTKTQRLQLQETYAEDFSVYLPYLLRRLGVENRRRSPSPSSDTTVASIQPAIMGRSVDEYTHKRTMVVASELLGKILVFASAEDFEAFKISQKNKERGDKGEKKKEKAKSDKSKRRSSDGQPKNSIPESRQQRNSMSENRQQRNSIHESRQRHNSIHENGQRHNSIHERHARNSTSGTHQNGHLNSNHHSGASAEDGQAANPILRVSVPYMSVFRRKVPYMIFECLSEGELVPFCAVHMRTHAHFRRYLMHFTPPNGTPFTVAVFQNNFRPFSDFEYNHTRFRVVGTSVAAHYLSPYNPELKLLVVDATQPALCDNLVPRARRPSRRGSAASTSSSERMPSSEMEDPVPEASNRILLEDSGGFSRPVRNYIPNELPPFGLFMDACAEPGSRSLLPRKFADAGKVVLYEPPEQESSLDSLVLTSVMLTLRETALRTTTRYPNSVLLGPMAALYQSQSPGITASM</sequence>
<feature type="compositionally biased region" description="Low complexity" evidence="1">
    <location>
        <begin position="493"/>
        <end position="508"/>
    </location>
</feature>
<feature type="region of interest" description="Disordered" evidence="1">
    <location>
        <begin position="127"/>
        <end position="157"/>
    </location>
</feature>
<accession>A0AA91PWU1</accession>
<feature type="region of interest" description="Disordered" evidence="1">
    <location>
        <begin position="1"/>
        <end position="114"/>
    </location>
</feature>
<dbReference type="Proteomes" id="UP000195602">
    <property type="component" value="Unassembled WGS sequence"/>
</dbReference>
<feature type="compositionally biased region" description="Polar residues" evidence="1">
    <location>
        <begin position="31"/>
        <end position="40"/>
    </location>
</feature>
<evidence type="ECO:0000256" key="1">
    <source>
        <dbReference type="SAM" id="MobiDB-lite"/>
    </source>
</evidence>
<feature type="compositionally biased region" description="Basic and acidic residues" evidence="1">
    <location>
        <begin position="259"/>
        <end position="277"/>
    </location>
</feature>
<feature type="region of interest" description="Disordered" evidence="1">
    <location>
        <begin position="483"/>
        <end position="515"/>
    </location>
</feature>
<feature type="compositionally biased region" description="Basic and acidic residues" evidence="1">
    <location>
        <begin position="311"/>
        <end position="334"/>
    </location>
</feature>
<feature type="compositionally biased region" description="Basic and acidic residues" evidence="1">
    <location>
        <begin position="69"/>
        <end position="82"/>
    </location>
</feature>
<evidence type="ECO:0000313" key="3">
    <source>
        <dbReference type="Proteomes" id="UP000195602"/>
    </source>
</evidence>
<gene>
    <name evidence="2" type="ORF">A9F13_15g00286</name>
</gene>
<proteinExistence type="predicted"/>